<dbReference type="AlphaFoldDB" id="A0A9P8PXY6"/>
<proteinExistence type="predicted"/>
<sequence>MLDIAESTNLSLAVGVADNNKLVVVGMMTVVRLVTVDPVIDLNLELLGAAVVGVVDEVDTSLAIDALSGVLFDIVMNIAKALLMCWTF</sequence>
<organism evidence="1 2">
    <name type="scientific">Wickerhamomyces mucosus</name>
    <dbReference type="NCBI Taxonomy" id="1378264"/>
    <lineage>
        <taxon>Eukaryota</taxon>
        <taxon>Fungi</taxon>
        <taxon>Dikarya</taxon>
        <taxon>Ascomycota</taxon>
        <taxon>Saccharomycotina</taxon>
        <taxon>Saccharomycetes</taxon>
        <taxon>Phaffomycetales</taxon>
        <taxon>Wickerhamomycetaceae</taxon>
        <taxon>Wickerhamomyces</taxon>
    </lineage>
</organism>
<protein>
    <submittedName>
        <fullName evidence="1">Uncharacterized protein</fullName>
    </submittedName>
</protein>
<keyword evidence="2" id="KW-1185">Reference proteome</keyword>
<evidence type="ECO:0000313" key="2">
    <source>
        <dbReference type="Proteomes" id="UP000769528"/>
    </source>
</evidence>
<dbReference type="Proteomes" id="UP000769528">
    <property type="component" value="Unassembled WGS sequence"/>
</dbReference>
<gene>
    <name evidence="1" type="ORF">WICMUC_000802</name>
</gene>
<evidence type="ECO:0000313" key="1">
    <source>
        <dbReference type="EMBL" id="KAH3679662.1"/>
    </source>
</evidence>
<name>A0A9P8PXY6_9ASCO</name>
<accession>A0A9P8PXY6</accession>
<reference evidence="1" key="1">
    <citation type="journal article" date="2021" name="Open Biol.">
        <title>Shared evolutionary footprints suggest mitochondrial oxidative damage underlies multiple complex I losses in fungi.</title>
        <authorList>
            <person name="Schikora-Tamarit M.A."/>
            <person name="Marcet-Houben M."/>
            <person name="Nosek J."/>
            <person name="Gabaldon T."/>
        </authorList>
    </citation>
    <scope>NUCLEOTIDE SEQUENCE</scope>
    <source>
        <strain evidence="1">CBS6341</strain>
    </source>
</reference>
<comment type="caution">
    <text evidence="1">The sequence shown here is derived from an EMBL/GenBank/DDBJ whole genome shotgun (WGS) entry which is preliminary data.</text>
</comment>
<dbReference type="EMBL" id="JAEUBF010000264">
    <property type="protein sequence ID" value="KAH3679662.1"/>
    <property type="molecule type" value="Genomic_DNA"/>
</dbReference>
<reference evidence="1" key="2">
    <citation type="submission" date="2021-01" db="EMBL/GenBank/DDBJ databases">
        <authorList>
            <person name="Schikora-Tamarit M.A."/>
        </authorList>
    </citation>
    <scope>NUCLEOTIDE SEQUENCE</scope>
    <source>
        <strain evidence="1">CBS6341</strain>
    </source>
</reference>